<evidence type="ECO:0000313" key="2">
    <source>
        <dbReference type="EMBL" id="NKY54555.1"/>
    </source>
</evidence>
<comment type="caution">
    <text evidence="2">The sequence shown here is derived from an EMBL/GenBank/DDBJ whole genome shotgun (WGS) entry which is preliminary data.</text>
</comment>
<reference evidence="2 3" key="1">
    <citation type="submission" date="2020-04" db="EMBL/GenBank/DDBJ databases">
        <title>MicrobeNet Type strains.</title>
        <authorList>
            <person name="Nicholson A.C."/>
        </authorList>
    </citation>
    <scope>NUCLEOTIDE SEQUENCE [LARGE SCALE GENOMIC DNA]</scope>
    <source>
        <strain evidence="2 3">JCM 12354</strain>
    </source>
</reference>
<evidence type="ECO:0000259" key="1">
    <source>
        <dbReference type="Pfam" id="PF12728"/>
    </source>
</evidence>
<organism evidence="2 3">
    <name type="scientific">Nocardia vermiculata</name>
    <dbReference type="NCBI Taxonomy" id="257274"/>
    <lineage>
        <taxon>Bacteria</taxon>
        <taxon>Bacillati</taxon>
        <taxon>Actinomycetota</taxon>
        <taxon>Actinomycetes</taxon>
        <taxon>Mycobacteriales</taxon>
        <taxon>Nocardiaceae</taxon>
        <taxon>Nocardia</taxon>
    </lineage>
</organism>
<accession>A0A846Y826</accession>
<dbReference type="Pfam" id="PF12728">
    <property type="entry name" value="HTH_17"/>
    <property type="match status" value="1"/>
</dbReference>
<sequence>MTETLNERTLLPEHPDQLAEVHRFLATPTSLEGAVLRSADGESVALPPEMLEALRLVALALSDGKAVTVAPLHTTLTTQEAAELLGMSRPTLVKLLDAGEIPFTRPVRHRRVRLTDVLAFREYRRAERPAGLSELTRISEDLDLYDDVATAPLRRHE</sequence>
<name>A0A846Y826_9NOCA</name>
<keyword evidence="2" id="KW-0238">DNA-binding</keyword>
<dbReference type="EMBL" id="JAAXOP010000041">
    <property type="protein sequence ID" value="NKY54555.1"/>
    <property type="molecule type" value="Genomic_DNA"/>
</dbReference>
<keyword evidence="3" id="KW-1185">Reference proteome</keyword>
<dbReference type="NCBIfam" id="TIGR01764">
    <property type="entry name" value="excise"/>
    <property type="match status" value="1"/>
</dbReference>
<dbReference type="SUPFAM" id="SSF46955">
    <property type="entry name" value="Putative DNA-binding domain"/>
    <property type="match status" value="1"/>
</dbReference>
<evidence type="ECO:0000313" key="3">
    <source>
        <dbReference type="Proteomes" id="UP000565711"/>
    </source>
</evidence>
<dbReference type="GO" id="GO:0003677">
    <property type="term" value="F:DNA binding"/>
    <property type="evidence" value="ECO:0007669"/>
    <property type="project" value="UniProtKB-KW"/>
</dbReference>
<dbReference type="AlphaFoldDB" id="A0A846Y826"/>
<dbReference type="Proteomes" id="UP000565711">
    <property type="component" value="Unassembled WGS sequence"/>
</dbReference>
<dbReference type="InterPro" id="IPR009061">
    <property type="entry name" value="DNA-bd_dom_put_sf"/>
</dbReference>
<dbReference type="InterPro" id="IPR041657">
    <property type="entry name" value="HTH_17"/>
</dbReference>
<gene>
    <name evidence="2" type="ORF">HGA08_30725</name>
</gene>
<dbReference type="RefSeq" id="WP_067882421.1">
    <property type="nucleotide sequence ID" value="NZ_JAAXOP010000041.1"/>
</dbReference>
<proteinExistence type="predicted"/>
<feature type="domain" description="Helix-turn-helix" evidence="1">
    <location>
        <begin position="76"/>
        <end position="122"/>
    </location>
</feature>
<dbReference type="InterPro" id="IPR010093">
    <property type="entry name" value="SinI_DNA-bd"/>
</dbReference>
<protein>
    <submittedName>
        <fullName evidence="2">Excisionase family DNA-binding protein</fullName>
    </submittedName>
</protein>